<dbReference type="OrthoDB" id="1325152at2759"/>
<accession>A0A2G2WNH5</accession>
<gene>
    <name evidence="2" type="ORF">CQW23_15929</name>
</gene>
<feature type="compositionally biased region" description="Basic and acidic residues" evidence="1">
    <location>
        <begin position="61"/>
        <end position="79"/>
    </location>
</feature>
<protein>
    <submittedName>
        <fullName evidence="2">Uncharacterized protein</fullName>
    </submittedName>
</protein>
<keyword evidence="3" id="KW-1185">Reference proteome</keyword>
<evidence type="ECO:0000313" key="3">
    <source>
        <dbReference type="Proteomes" id="UP000224567"/>
    </source>
</evidence>
<dbReference type="Proteomes" id="UP000224567">
    <property type="component" value="Unassembled WGS sequence"/>
</dbReference>
<dbReference type="PANTHER" id="PTHR33022">
    <property type="entry name" value="DUF1985 DOMAIN-CONTAINING PROTEIN"/>
    <property type="match status" value="1"/>
</dbReference>
<dbReference type="EMBL" id="MLFT02000006">
    <property type="protein sequence ID" value="PHT46771.1"/>
    <property type="molecule type" value="Genomic_DNA"/>
</dbReference>
<name>A0A2G2WNH5_CAPBA</name>
<reference evidence="3" key="2">
    <citation type="journal article" date="2017" name="J. Anim. Genet.">
        <title>Multiple reference genome sequences of hot pepper reveal the massive evolution of plant disease resistance genes by retroduplication.</title>
        <authorList>
            <person name="Kim S."/>
            <person name="Park J."/>
            <person name="Yeom S.-I."/>
            <person name="Kim Y.-M."/>
            <person name="Seo E."/>
            <person name="Kim K.-T."/>
            <person name="Kim M.-S."/>
            <person name="Lee J.M."/>
            <person name="Cheong K."/>
            <person name="Shin H.-S."/>
            <person name="Kim S.-B."/>
            <person name="Han K."/>
            <person name="Lee J."/>
            <person name="Park M."/>
            <person name="Lee H.-A."/>
            <person name="Lee H.-Y."/>
            <person name="Lee Y."/>
            <person name="Oh S."/>
            <person name="Lee J.H."/>
            <person name="Choi E."/>
            <person name="Choi E."/>
            <person name="Lee S.E."/>
            <person name="Jeon J."/>
            <person name="Kim H."/>
            <person name="Choi G."/>
            <person name="Song H."/>
            <person name="Lee J."/>
            <person name="Lee S.-C."/>
            <person name="Kwon J.-K."/>
            <person name="Lee H.-Y."/>
            <person name="Koo N."/>
            <person name="Hong Y."/>
            <person name="Kim R.W."/>
            <person name="Kang W.-H."/>
            <person name="Huh J.H."/>
            <person name="Kang B.-C."/>
            <person name="Yang T.-J."/>
            <person name="Lee Y.-H."/>
            <person name="Bennetzen J.L."/>
            <person name="Choi D."/>
        </authorList>
    </citation>
    <scope>NUCLEOTIDE SEQUENCE [LARGE SCALE GENOMIC DNA]</scope>
    <source>
        <strain evidence="3">cv. PBC81</strain>
    </source>
</reference>
<proteinExistence type="predicted"/>
<dbReference type="AlphaFoldDB" id="A0A2G2WNH5"/>
<evidence type="ECO:0000313" key="2">
    <source>
        <dbReference type="EMBL" id="PHT46771.1"/>
    </source>
</evidence>
<reference evidence="2 3" key="1">
    <citation type="journal article" date="2017" name="Genome Biol.">
        <title>New reference genome sequences of hot pepper reveal the massive evolution of plant disease-resistance genes by retroduplication.</title>
        <authorList>
            <person name="Kim S."/>
            <person name="Park J."/>
            <person name="Yeom S.I."/>
            <person name="Kim Y.M."/>
            <person name="Seo E."/>
            <person name="Kim K.T."/>
            <person name="Kim M.S."/>
            <person name="Lee J.M."/>
            <person name="Cheong K."/>
            <person name="Shin H.S."/>
            <person name="Kim S.B."/>
            <person name="Han K."/>
            <person name="Lee J."/>
            <person name="Park M."/>
            <person name="Lee H.A."/>
            <person name="Lee H.Y."/>
            <person name="Lee Y."/>
            <person name="Oh S."/>
            <person name="Lee J.H."/>
            <person name="Choi E."/>
            <person name="Choi E."/>
            <person name="Lee S.E."/>
            <person name="Jeon J."/>
            <person name="Kim H."/>
            <person name="Choi G."/>
            <person name="Song H."/>
            <person name="Lee J."/>
            <person name="Lee S.C."/>
            <person name="Kwon J.K."/>
            <person name="Lee H.Y."/>
            <person name="Koo N."/>
            <person name="Hong Y."/>
            <person name="Kim R.W."/>
            <person name="Kang W.H."/>
            <person name="Huh J.H."/>
            <person name="Kang B.C."/>
            <person name="Yang T.J."/>
            <person name="Lee Y.H."/>
            <person name="Bennetzen J.L."/>
            <person name="Choi D."/>
        </authorList>
    </citation>
    <scope>NUCLEOTIDE SEQUENCE [LARGE SCALE GENOMIC DNA]</scope>
    <source>
        <strain evidence="3">cv. PBC81</strain>
    </source>
</reference>
<dbReference type="PANTHER" id="PTHR33022:SF13">
    <property type="entry name" value="UBIQUITIN-LIKE PROTEASE FAMILY PROFILE DOMAIN-CONTAINING PROTEIN"/>
    <property type="match status" value="1"/>
</dbReference>
<sequence length="513" mass="57807">MEDSPSFSLGLTQLDTNAVVGFLPEVFNYEEPNFVENISKFRNDPNKMKEIRKTVAKKSKKTVEKSSRLSKKDDFRRPRLPKYDSRADVICNSPNFQLAGGWKVKYEKFMAGMFSKLVYNNIRPTDEEVQSLDLQMIEGFQLKEVESGFPPEIIADYFDKRPVVDVQSQVDLDIQGFEEFSMVLPIEILKKAGLITDASTSHPTKKRKIVRFDSTTVEEKDVEGCSEDNATAILDALVESVVNHNFDNTNVGTSTTVHVHNDHMDDEGVSADFRPATLECLVSAVENQKPDNDNVDYSNTLPESAQVELDAILKVIAAPVDDVPIEVVPLAESIVNQHDISDSQLPLDFTDVVVAAHQAAKTPTKIVKRIRTRSKVFKSPYTTEYASGSKAIEDQIEEQKQQFAFDGFLISDTMSSSVIEEFKQWVEEGLLKFHAKKDCGVFVAGYKEYLSEEMNVPSDGFEAEYHRMCYATLLRKYGIQKVKKGYISENDDPPRSKSRIIQISNDNAIVCIE</sequence>
<evidence type="ECO:0000256" key="1">
    <source>
        <dbReference type="SAM" id="MobiDB-lite"/>
    </source>
</evidence>
<comment type="caution">
    <text evidence="2">The sequence shown here is derived from an EMBL/GenBank/DDBJ whole genome shotgun (WGS) entry which is preliminary data.</text>
</comment>
<organism evidence="2 3">
    <name type="scientific">Capsicum baccatum</name>
    <name type="common">Peruvian pepper</name>
    <dbReference type="NCBI Taxonomy" id="33114"/>
    <lineage>
        <taxon>Eukaryota</taxon>
        <taxon>Viridiplantae</taxon>
        <taxon>Streptophyta</taxon>
        <taxon>Embryophyta</taxon>
        <taxon>Tracheophyta</taxon>
        <taxon>Spermatophyta</taxon>
        <taxon>Magnoliopsida</taxon>
        <taxon>eudicotyledons</taxon>
        <taxon>Gunneridae</taxon>
        <taxon>Pentapetalae</taxon>
        <taxon>asterids</taxon>
        <taxon>lamiids</taxon>
        <taxon>Solanales</taxon>
        <taxon>Solanaceae</taxon>
        <taxon>Solanoideae</taxon>
        <taxon>Capsiceae</taxon>
        <taxon>Capsicum</taxon>
    </lineage>
</organism>
<feature type="region of interest" description="Disordered" evidence="1">
    <location>
        <begin position="54"/>
        <end position="79"/>
    </location>
</feature>